<proteinExistence type="predicted"/>
<name>A0A2T0KJG4_9ACTN</name>
<protein>
    <submittedName>
        <fullName evidence="2">Uncharacterized protein</fullName>
    </submittedName>
</protein>
<comment type="caution">
    <text evidence="2">The sequence shown here is derived from an EMBL/GenBank/DDBJ whole genome shotgun (WGS) entry which is preliminary data.</text>
</comment>
<evidence type="ECO:0000313" key="2">
    <source>
        <dbReference type="EMBL" id="PRX23654.1"/>
    </source>
</evidence>
<feature type="region of interest" description="Disordered" evidence="1">
    <location>
        <begin position="1"/>
        <end position="23"/>
    </location>
</feature>
<organism evidence="2 3">
    <name type="scientific">Actinoplanes italicus</name>
    <dbReference type="NCBI Taxonomy" id="113567"/>
    <lineage>
        <taxon>Bacteria</taxon>
        <taxon>Bacillati</taxon>
        <taxon>Actinomycetota</taxon>
        <taxon>Actinomycetes</taxon>
        <taxon>Micromonosporales</taxon>
        <taxon>Micromonosporaceae</taxon>
        <taxon>Actinoplanes</taxon>
    </lineage>
</organism>
<keyword evidence="3" id="KW-1185">Reference proteome</keyword>
<sequence length="97" mass="10768">MPTAPTILISVNGGPERSGSLRVNGGDWERFSWEGRIDAEHYPGERHPIVITTDENTYTGEALFVECEHTEGQVVSRFQGASELLRTPRLEGGERRG</sequence>
<dbReference type="EMBL" id="PVMZ01000003">
    <property type="protein sequence ID" value="PRX23654.1"/>
    <property type="molecule type" value="Genomic_DNA"/>
</dbReference>
<gene>
    <name evidence="2" type="ORF">CLV67_103403</name>
</gene>
<evidence type="ECO:0000256" key="1">
    <source>
        <dbReference type="SAM" id="MobiDB-lite"/>
    </source>
</evidence>
<dbReference type="RefSeq" id="WP_106316822.1">
    <property type="nucleotide sequence ID" value="NZ_BOMO01000042.1"/>
</dbReference>
<dbReference type="Proteomes" id="UP000239415">
    <property type="component" value="Unassembled WGS sequence"/>
</dbReference>
<dbReference type="AlphaFoldDB" id="A0A2T0KJG4"/>
<evidence type="ECO:0000313" key="3">
    <source>
        <dbReference type="Proteomes" id="UP000239415"/>
    </source>
</evidence>
<reference evidence="2 3" key="1">
    <citation type="submission" date="2018-03" db="EMBL/GenBank/DDBJ databases">
        <title>Genomic Encyclopedia of Archaeal and Bacterial Type Strains, Phase II (KMG-II): from individual species to whole genera.</title>
        <authorList>
            <person name="Goeker M."/>
        </authorList>
    </citation>
    <scope>NUCLEOTIDE SEQUENCE [LARGE SCALE GENOMIC DNA]</scope>
    <source>
        <strain evidence="2 3">DSM 43146</strain>
    </source>
</reference>
<accession>A0A2T0KJG4</accession>